<keyword evidence="4" id="KW-1185">Reference proteome</keyword>
<organism evidence="3 4">
    <name type="scientific">Cellulomonas chengniuliangii</name>
    <dbReference type="NCBI Taxonomy" id="2968084"/>
    <lineage>
        <taxon>Bacteria</taxon>
        <taxon>Bacillati</taxon>
        <taxon>Actinomycetota</taxon>
        <taxon>Actinomycetes</taxon>
        <taxon>Micrococcales</taxon>
        <taxon>Cellulomonadaceae</taxon>
        <taxon>Cellulomonas</taxon>
    </lineage>
</organism>
<dbReference type="PANTHER" id="PTHR43610:SF1">
    <property type="entry name" value="N-ACETYLTRANSFERASE DOMAIN-CONTAINING PROTEIN"/>
    <property type="match status" value="1"/>
</dbReference>
<evidence type="ECO:0000313" key="4">
    <source>
        <dbReference type="Proteomes" id="UP001316189"/>
    </source>
</evidence>
<dbReference type="EMBL" id="CP101988">
    <property type="protein sequence ID" value="UUI75558.1"/>
    <property type="molecule type" value="Genomic_DNA"/>
</dbReference>
<dbReference type="Gene3D" id="3.40.630.30">
    <property type="match status" value="1"/>
</dbReference>
<reference evidence="3 4" key="1">
    <citation type="submission" date="2022-07" db="EMBL/GenBank/DDBJ databases">
        <title>Novel species in genus cellulomonas.</title>
        <authorList>
            <person name="Ye L."/>
        </authorList>
    </citation>
    <scope>NUCLEOTIDE SEQUENCE [LARGE SCALE GENOMIC DNA]</scope>
    <source>
        <strain evidence="4">zg-Y338</strain>
    </source>
</reference>
<gene>
    <name evidence="3" type="ORF">NP064_01105</name>
</gene>
<dbReference type="InterPro" id="IPR000182">
    <property type="entry name" value="GNAT_dom"/>
</dbReference>
<dbReference type="SUPFAM" id="SSF55729">
    <property type="entry name" value="Acyl-CoA N-acyltransferases (Nat)"/>
    <property type="match status" value="1"/>
</dbReference>
<name>A0ABY5L0V8_9CELL</name>
<feature type="domain" description="N-acetyltransferase" evidence="2">
    <location>
        <begin position="28"/>
        <end position="173"/>
    </location>
</feature>
<dbReference type="Proteomes" id="UP001316189">
    <property type="component" value="Chromosome"/>
</dbReference>
<dbReference type="Pfam" id="PF13302">
    <property type="entry name" value="Acetyltransf_3"/>
    <property type="match status" value="1"/>
</dbReference>
<dbReference type="PANTHER" id="PTHR43610">
    <property type="entry name" value="BLL6696 PROTEIN"/>
    <property type="match status" value="1"/>
</dbReference>
<feature type="region of interest" description="Disordered" evidence="1">
    <location>
        <begin position="1"/>
        <end position="21"/>
    </location>
</feature>
<evidence type="ECO:0000313" key="3">
    <source>
        <dbReference type="EMBL" id="UUI75558.1"/>
    </source>
</evidence>
<dbReference type="InterPro" id="IPR016181">
    <property type="entry name" value="Acyl_CoA_acyltransferase"/>
</dbReference>
<evidence type="ECO:0000259" key="2">
    <source>
        <dbReference type="Pfam" id="PF13302"/>
    </source>
</evidence>
<sequence>MSTPAPTAEPDRPATAPDGRDLAGPVVELRLLSADDAPALFRALDDARVWASGYSGGPGNRPPNIGGAERWISRMLTVPGLTPYGVRTVEASELGPAGTLVGTSALGDVDLPNRRLHLGWTAYTPDAWSGLVNPASKLLLLRHAFVDCGMHRVKLQTDAINLRSQAAIARLGAVREGVLRQHVRRADGTWRDTVVYSILADEWPRVEARLEARIAD</sequence>
<proteinExistence type="predicted"/>
<evidence type="ECO:0000256" key="1">
    <source>
        <dbReference type="SAM" id="MobiDB-lite"/>
    </source>
</evidence>
<dbReference type="RefSeq" id="WP_227568349.1">
    <property type="nucleotide sequence ID" value="NZ_CP101988.1"/>
</dbReference>
<accession>A0ABY5L0V8</accession>
<protein>
    <submittedName>
        <fullName evidence="3">GNAT family N-acetyltransferase</fullName>
    </submittedName>
</protein>